<feature type="chain" id="PRO_5043519213" description="Phytase A" evidence="20">
    <location>
        <begin position="22"/>
        <end position="464"/>
    </location>
</feature>
<dbReference type="SUPFAM" id="SSF53254">
    <property type="entry name" value="Phosphoglycerate mutase-like"/>
    <property type="match status" value="1"/>
</dbReference>
<evidence type="ECO:0000256" key="8">
    <source>
        <dbReference type="ARBA" id="ARBA00023180"/>
    </source>
</evidence>
<evidence type="ECO:0000256" key="19">
    <source>
        <dbReference type="PIRSR" id="PIRSR000894-2"/>
    </source>
</evidence>
<evidence type="ECO:0000256" key="5">
    <source>
        <dbReference type="ARBA" id="ARBA00022525"/>
    </source>
</evidence>
<comment type="catalytic activity">
    <reaction evidence="13">
        <text>1D-myo-inositol 1,2,6-trisphosphate + H2O = 1D-myo-inositol 1,2-bisphosphate + phosphate</text>
        <dbReference type="Rhea" id="RHEA:77131"/>
        <dbReference type="ChEBI" id="CHEBI:15377"/>
        <dbReference type="ChEBI" id="CHEBI:43474"/>
        <dbReference type="ChEBI" id="CHEBI:195537"/>
        <dbReference type="ChEBI" id="CHEBI:195539"/>
    </reaction>
    <physiologicalReaction direction="left-to-right" evidence="13">
        <dbReference type="Rhea" id="RHEA:77132"/>
    </physiologicalReaction>
</comment>
<dbReference type="InterPro" id="IPR029033">
    <property type="entry name" value="His_PPase_superfam"/>
</dbReference>
<keyword evidence="6" id="KW-0378">Hydrolase</keyword>
<dbReference type="PANTHER" id="PTHR20963:SF24">
    <property type="entry name" value="3-PHYTASE B"/>
    <property type="match status" value="1"/>
</dbReference>
<dbReference type="EMBL" id="JAVHJO010000012">
    <property type="protein sequence ID" value="KAK6531810.1"/>
    <property type="molecule type" value="Genomic_DNA"/>
</dbReference>
<evidence type="ECO:0000256" key="11">
    <source>
        <dbReference type="ARBA" id="ARBA00043670"/>
    </source>
</evidence>
<evidence type="ECO:0000313" key="22">
    <source>
        <dbReference type="Proteomes" id="UP001365542"/>
    </source>
</evidence>
<comment type="catalytic activity">
    <reaction evidence="14">
        <text>1D-myo-inositol 1,2,4,5,6-pentakisphosphate + H2O = 1D-myo-inositol 1,2,5,6-tetrakisphosphate + phosphate</text>
        <dbReference type="Rhea" id="RHEA:77115"/>
        <dbReference type="ChEBI" id="CHEBI:15377"/>
        <dbReference type="ChEBI" id="CHEBI:43474"/>
        <dbReference type="ChEBI" id="CHEBI:57798"/>
        <dbReference type="ChEBI" id="CHEBI:195535"/>
    </reaction>
    <physiologicalReaction direction="left-to-right" evidence="14">
        <dbReference type="Rhea" id="RHEA:77116"/>
    </physiologicalReaction>
</comment>
<sequence>MLVELGSLVLPIALLIEIASGAVILGLPERTDTCTSLSKGYICHKDISRSWGAYSPYHALTSPYKDSALPSECKVTFAQVLSRHASRYPTRNAGDKLKATLDKIQSKAKSYSPKTEFIKKFEYDLQEGYDMLTEFGKGEMYRSGEVFFHRYKHLAKEEEPFVRVAGQQRVVDSGNIFMKGFTHAKKKYTGADKVSTPEPVIIYEGEKFKNVLDHSACKSFETGKFSQTYKKPMDEYAAVFTPPIIERLKGEMPGSEIDAHDVESLMGLCSFYTVVKGVPLSKFCHLFTPEEFKQYNYFRTLGFYYRFGPGNELGPAQGIGFVNELIARLTNSKVKDYTTSNATTVGPLDKKIYADFSHDTTMITIFSAMQLFDGLKPLNTKSIDAEDRFNAAELVPFASRMYVEKLKCEGEKDDLVRVLINERVMKLKCKEKKFGGCTVKDFVGGLEFARTGGNWVSCGPTHHA</sequence>
<feature type="disulfide bond" evidence="19">
    <location>
        <begin position="269"/>
        <end position="284"/>
    </location>
</feature>
<comment type="catalytic activity">
    <reaction evidence="12">
        <text>1D-myo-inositol 1,2-bisphosphate + H2O = 1D-myo-inositol 2-phosphate + phosphate</text>
        <dbReference type="Rhea" id="RHEA:77135"/>
        <dbReference type="ChEBI" id="CHEBI:15377"/>
        <dbReference type="ChEBI" id="CHEBI:43474"/>
        <dbReference type="ChEBI" id="CHEBI:84142"/>
        <dbReference type="ChEBI" id="CHEBI:195539"/>
    </reaction>
    <physiologicalReaction direction="left-to-right" evidence="12">
        <dbReference type="Rhea" id="RHEA:77136"/>
    </physiologicalReaction>
</comment>
<dbReference type="InterPro" id="IPR016274">
    <property type="entry name" value="Histidine_acid_Pase_euk"/>
</dbReference>
<evidence type="ECO:0000256" key="12">
    <source>
        <dbReference type="ARBA" id="ARBA00043675"/>
    </source>
</evidence>
<evidence type="ECO:0000256" key="15">
    <source>
        <dbReference type="ARBA" id="ARBA00043788"/>
    </source>
</evidence>
<evidence type="ECO:0000256" key="9">
    <source>
        <dbReference type="ARBA" id="ARBA00041857"/>
    </source>
</evidence>
<evidence type="ECO:0000256" key="4">
    <source>
        <dbReference type="ARBA" id="ARBA00012632"/>
    </source>
</evidence>
<dbReference type="Proteomes" id="UP001365542">
    <property type="component" value="Unassembled WGS sequence"/>
</dbReference>
<keyword evidence="8" id="KW-0325">Glycoprotein</keyword>
<dbReference type="EC" id="3.1.3.8" evidence="4"/>
<dbReference type="GO" id="GO:0016158">
    <property type="term" value="F:inositol hexakisphosphate 3-phosphatase activity"/>
    <property type="evidence" value="ECO:0007669"/>
    <property type="project" value="UniProtKB-EC"/>
</dbReference>
<name>A0AAV9X071_9PEZI</name>
<evidence type="ECO:0000256" key="2">
    <source>
        <dbReference type="ARBA" id="ARBA00005375"/>
    </source>
</evidence>
<comment type="subcellular location">
    <subcellularLocation>
        <location evidence="1">Secreted</location>
    </subcellularLocation>
</comment>
<evidence type="ECO:0000256" key="18">
    <source>
        <dbReference type="PIRSR" id="PIRSR000894-1"/>
    </source>
</evidence>
<evidence type="ECO:0000256" key="10">
    <source>
        <dbReference type="ARBA" id="ARBA00042300"/>
    </source>
</evidence>
<dbReference type="CDD" id="cd07061">
    <property type="entry name" value="HP_HAP_like"/>
    <property type="match status" value="1"/>
</dbReference>
<evidence type="ECO:0000256" key="14">
    <source>
        <dbReference type="ARBA" id="ARBA00043748"/>
    </source>
</evidence>
<comment type="subunit">
    <text evidence="3">Monomer.</text>
</comment>
<comment type="similarity">
    <text evidence="2">Belongs to the histidine acid phosphatase family.</text>
</comment>
<evidence type="ECO:0000256" key="13">
    <source>
        <dbReference type="ARBA" id="ARBA00043721"/>
    </source>
</evidence>
<proteinExistence type="inferred from homology"/>
<evidence type="ECO:0000256" key="6">
    <source>
        <dbReference type="ARBA" id="ARBA00022801"/>
    </source>
</evidence>
<evidence type="ECO:0000256" key="3">
    <source>
        <dbReference type="ARBA" id="ARBA00011245"/>
    </source>
</evidence>
<comment type="catalytic activity">
    <reaction evidence="11">
        <text>1D-myo-inositol 1,2,5,6-tetrakisphosphate + H2O = 1D-myo-inositol 1,2,6-trisphosphate + phosphate</text>
        <dbReference type="Rhea" id="RHEA:77119"/>
        <dbReference type="ChEBI" id="CHEBI:15377"/>
        <dbReference type="ChEBI" id="CHEBI:43474"/>
        <dbReference type="ChEBI" id="CHEBI:195535"/>
        <dbReference type="ChEBI" id="CHEBI:195537"/>
    </reaction>
    <physiologicalReaction direction="left-to-right" evidence="11">
        <dbReference type="Rhea" id="RHEA:77120"/>
    </physiologicalReaction>
</comment>
<keyword evidence="20" id="KW-0732">Signal</keyword>
<dbReference type="PIRSF" id="PIRSF000894">
    <property type="entry name" value="Acid_phosphatase"/>
    <property type="match status" value="1"/>
</dbReference>
<reference evidence="21 22" key="1">
    <citation type="submission" date="2019-10" db="EMBL/GenBank/DDBJ databases">
        <authorList>
            <person name="Palmer J.M."/>
        </authorList>
    </citation>
    <scope>NUCLEOTIDE SEQUENCE [LARGE SCALE GENOMIC DNA]</scope>
    <source>
        <strain evidence="21 22">TWF694</strain>
    </source>
</reference>
<feature type="active site" description="Nucleophile" evidence="18">
    <location>
        <position position="84"/>
    </location>
</feature>
<dbReference type="PANTHER" id="PTHR20963">
    <property type="entry name" value="MULTIPLE INOSITOL POLYPHOSPHATE PHOSPHATASE-RELATED"/>
    <property type="match status" value="1"/>
</dbReference>
<keyword evidence="5" id="KW-0964">Secreted</keyword>
<evidence type="ECO:0000256" key="16">
    <source>
        <dbReference type="ARBA" id="ARBA00044106"/>
    </source>
</evidence>
<evidence type="ECO:0000256" key="7">
    <source>
        <dbReference type="ARBA" id="ARBA00023157"/>
    </source>
</evidence>
<dbReference type="Gene3D" id="3.40.50.1240">
    <property type="entry name" value="Phosphoglycerate mutase-like"/>
    <property type="match status" value="1"/>
</dbReference>
<dbReference type="GO" id="GO:0003993">
    <property type="term" value="F:acid phosphatase activity"/>
    <property type="evidence" value="ECO:0007669"/>
    <property type="project" value="TreeGrafter"/>
</dbReference>
<feature type="disulfide bond" evidence="19">
    <location>
        <begin position="429"/>
        <end position="437"/>
    </location>
</feature>
<comment type="catalytic activity">
    <reaction evidence="15">
        <text>1D-myo-inositol hexakisphosphate + H2O = 1D-myo-inositol 1,2,4,5,6-pentakisphosphate + phosphate</text>
        <dbReference type="Rhea" id="RHEA:16989"/>
        <dbReference type="ChEBI" id="CHEBI:15377"/>
        <dbReference type="ChEBI" id="CHEBI:43474"/>
        <dbReference type="ChEBI" id="CHEBI:57798"/>
        <dbReference type="ChEBI" id="CHEBI:58130"/>
        <dbReference type="EC" id="3.1.3.8"/>
    </reaction>
    <physiologicalReaction direction="left-to-right" evidence="15">
        <dbReference type="Rhea" id="RHEA:16990"/>
    </physiologicalReaction>
</comment>
<keyword evidence="22" id="KW-1185">Reference proteome</keyword>
<dbReference type="AlphaFoldDB" id="A0AAV9X071"/>
<keyword evidence="7 19" id="KW-1015">Disulfide bond</keyword>
<evidence type="ECO:0000256" key="1">
    <source>
        <dbReference type="ARBA" id="ARBA00004613"/>
    </source>
</evidence>
<dbReference type="InterPro" id="IPR000560">
    <property type="entry name" value="His_Pase_clade-2"/>
</dbReference>
<protein>
    <recommendedName>
        <fullName evidence="16">Phytase A</fullName>
        <ecNumber evidence="4">3.1.3.8</ecNumber>
    </recommendedName>
    <alternativeName>
        <fullName evidence="17">Histidine acid phosphatase phyA</fullName>
    </alternativeName>
    <alternativeName>
        <fullName evidence="10">Myo-inositol hexakisphosphate phosphohydrolase A</fullName>
    </alternativeName>
    <alternativeName>
        <fullName evidence="9">Myo-inositol-hexaphosphate 3-phosphohydrolase A</fullName>
    </alternativeName>
</protein>
<dbReference type="Pfam" id="PF00328">
    <property type="entry name" value="His_Phos_2"/>
    <property type="match status" value="1"/>
</dbReference>
<comment type="caution">
    <text evidence="21">The sequence shown here is derived from an EMBL/GenBank/DDBJ whole genome shotgun (WGS) entry which is preliminary data.</text>
</comment>
<feature type="active site" description="Proton donor" evidence="18">
    <location>
        <position position="359"/>
    </location>
</feature>
<dbReference type="GO" id="GO:0005576">
    <property type="term" value="C:extracellular region"/>
    <property type="evidence" value="ECO:0007669"/>
    <property type="project" value="UniProtKB-SubCell"/>
</dbReference>
<evidence type="ECO:0000256" key="20">
    <source>
        <dbReference type="SAM" id="SignalP"/>
    </source>
</evidence>
<evidence type="ECO:0000313" key="21">
    <source>
        <dbReference type="EMBL" id="KAK6531810.1"/>
    </source>
</evidence>
<dbReference type="PROSITE" id="PS00778">
    <property type="entry name" value="HIS_ACID_PHOSPHAT_2"/>
    <property type="match status" value="1"/>
</dbReference>
<feature type="disulfide bond" evidence="19">
    <location>
        <begin position="73"/>
        <end position="408"/>
    </location>
</feature>
<accession>A0AAV9X071</accession>
<gene>
    <name evidence="21" type="ORF">TWF694_002977</name>
</gene>
<evidence type="ECO:0000256" key="17">
    <source>
        <dbReference type="ARBA" id="ARBA00044262"/>
    </source>
</evidence>
<dbReference type="InterPro" id="IPR033379">
    <property type="entry name" value="Acid_Pase_AS"/>
</dbReference>
<feature type="signal peptide" evidence="20">
    <location>
        <begin position="1"/>
        <end position="21"/>
    </location>
</feature>
<organism evidence="21 22">
    <name type="scientific">Orbilia ellipsospora</name>
    <dbReference type="NCBI Taxonomy" id="2528407"/>
    <lineage>
        <taxon>Eukaryota</taxon>
        <taxon>Fungi</taxon>
        <taxon>Dikarya</taxon>
        <taxon>Ascomycota</taxon>
        <taxon>Pezizomycotina</taxon>
        <taxon>Orbiliomycetes</taxon>
        <taxon>Orbiliales</taxon>
        <taxon>Orbiliaceae</taxon>
        <taxon>Orbilia</taxon>
    </lineage>
</organism>